<sequence length="87" mass="10306">PKHKFDKHRDQYEYDSIRTIGKELDLILDSRDISEVIHNINRAQEMAKSRMVTLRIVEGYGWDIASVLPDAQYDWMKSQEKLIEKAK</sequence>
<proteinExistence type="predicted"/>
<evidence type="ECO:0000313" key="2">
    <source>
        <dbReference type="Proteomes" id="UP000789525"/>
    </source>
</evidence>
<gene>
    <name evidence="1" type="ORF">ACOLOM_LOCUS14416</name>
</gene>
<dbReference type="Proteomes" id="UP000789525">
    <property type="component" value="Unassembled WGS sequence"/>
</dbReference>
<organism evidence="1 2">
    <name type="scientific">Acaulospora colombiana</name>
    <dbReference type="NCBI Taxonomy" id="27376"/>
    <lineage>
        <taxon>Eukaryota</taxon>
        <taxon>Fungi</taxon>
        <taxon>Fungi incertae sedis</taxon>
        <taxon>Mucoromycota</taxon>
        <taxon>Glomeromycotina</taxon>
        <taxon>Glomeromycetes</taxon>
        <taxon>Diversisporales</taxon>
        <taxon>Acaulosporaceae</taxon>
        <taxon>Acaulospora</taxon>
    </lineage>
</organism>
<dbReference type="EMBL" id="CAJVPT010073727">
    <property type="protein sequence ID" value="CAG8783300.1"/>
    <property type="molecule type" value="Genomic_DNA"/>
</dbReference>
<name>A0ACA9R9T8_9GLOM</name>
<evidence type="ECO:0000313" key="1">
    <source>
        <dbReference type="EMBL" id="CAG8783300.1"/>
    </source>
</evidence>
<keyword evidence="2" id="KW-1185">Reference proteome</keyword>
<feature type="non-terminal residue" evidence="1">
    <location>
        <position position="87"/>
    </location>
</feature>
<reference evidence="1" key="1">
    <citation type="submission" date="2021-06" db="EMBL/GenBank/DDBJ databases">
        <authorList>
            <person name="Kallberg Y."/>
            <person name="Tangrot J."/>
            <person name="Rosling A."/>
        </authorList>
    </citation>
    <scope>NUCLEOTIDE SEQUENCE</scope>
    <source>
        <strain evidence="1">CL356</strain>
    </source>
</reference>
<accession>A0ACA9R9T8</accession>
<protein>
    <submittedName>
        <fullName evidence="1">2553_t:CDS:1</fullName>
    </submittedName>
</protein>
<comment type="caution">
    <text evidence="1">The sequence shown here is derived from an EMBL/GenBank/DDBJ whole genome shotgun (WGS) entry which is preliminary data.</text>
</comment>
<feature type="non-terminal residue" evidence="1">
    <location>
        <position position="1"/>
    </location>
</feature>